<evidence type="ECO:0000259" key="11">
    <source>
        <dbReference type="PROSITE" id="PS52004"/>
    </source>
</evidence>
<dbReference type="InterPro" id="IPR014043">
    <property type="entry name" value="Acyl_transferase_dom"/>
</dbReference>
<protein>
    <submittedName>
        <fullName evidence="12">Polyketide synthase type I</fullName>
    </submittedName>
</protein>
<organism evidence="12 13">
    <name type="scientific">Streptomyces albus (strain ATCC 21838 / DSM 41398 / FERM P-419 / JCM 4703 / NBRC 107858)</name>
    <dbReference type="NCBI Taxonomy" id="1081613"/>
    <lineage>
        <taxon>Bacteria</taxon>
        <taxon>Bacillati</taxon>
        <taxon>Actinomycetota</taxon>
        <taxon>Actinomycetes</taxon>
        <taxon>Kitasatosporales</taxon>
        <taxon>Streptomycetaceae</taxon>
        <taxon>Streptomyces</taxon>
    </lineage>
</organism>
<evidence type="ECO:0000256" key="5">
    <source>
        <dbReference type="ARBA" id="ARBA00023194"/>
    </source>
</evidence>
<dbReference type="PANTHER" id="PTHR43775:SF51">
    <property type="entry name" value="INACTIVE PHENOLPHTHIOCEROL SYNTHESIS POLYKETIDE SYNTHASE TYPE I PKS1-RELATED"/>
    <property type="match status" value="1"/>
</dbReference>
<dbReference type="SMART" id="SM00825">
    <property type="entry name" value="PKS_KS"/>
    <property type="match status" value="1"/>
</dbReference>
<dbReference type="PANTHER" id="PTHR43775">
    <property type="entry name" value="FATTY ACID SYNTHASE"/>
    <property type="match status" value="1"/>
</dbReference>
<keyword evidence="7" id="KW-0012">Acyltransferase</keyword>
<dbReference type="PROSITE" id="PS50075">
    <property type="entry name" value="CARRIER"/>
    <property type="match status" value="1"/>
</dbReference>
<keyword evidence="13" id="KW-1185">Reference proteome</keyword>
<keyword evidence="3" id="KW-0597">Phosphoprotein</keyword>
<dbReference type="SUPFAM" id="SSF53901">
    <property type="entry name" value="Thiolase-like"/>
    <property type="match status" value="1"/>
</dbReference>
<dbReference type="InterPro" id="IPR050091">
    <property type="entry name" value="PKS_NRPS_Biosynth_Enz"/>
</dbReference>
<dbReference type="SMART" id="SM01294">
    <property type="entry name" value="PKS_PP_betabranch"/>
    <property type="match status" value="1"/>
</dbReference>
<dbReference type="FunFam" id="3.40.47.10:FF:000019">
    <property type="entry name" value="Polyketide synthase type I"/>
    <property type="match status" value="1"/>
</dbReference>
<sequence>MGLDDMVASNDKLLEALRTSLKETERLREQNRRLAEASREPLAIVAMGCRFPGGVRSPQDLWELLAEGRDALSPFPADRGWDLDALFDPDPDRAGSSYVREGGFLDGAADFDAEFFGISPREALAMDPQQRLLLETCWETVEAAGIDPASLRGSRTGVFVGSNGADYGTVLVGGPEETDGYLATGNATSVLSGRVSYALGLEGPALTVDTACSSSLVALHLAAQALRQEECALALVGGVTVMASPTTFTEFSRQRGLAADGRCKAFAAAADGTGWGEGAGVLLLERLPDARRNGHQVLAVLRGSAVNQDGASNGLTAPNGPSQQRVLRAALAQARLTPEQVDAVEAHGTGTTLGDPIEAGALLGTYGQQRPEGRPLWLGSVKSNLGHTQAAAGIAGVLKMVLALRHDELPRTLHVDTPTPQVDWSSGAVRLLTEPRPWPRSAEPRRAGVSSFGMSGTNAHVLLEEAPAEEHESATAPESGGPLPWILSARSESALRDRARDLAALLAARPDARLADIGLSLAVTRTRFPHRAIVVAAEQPQFQQALTALAEGRPAPSAAEGHAPAARKPVFVFPGQGAQWPGMARELLDTSPVFAERLGQCAKALGAYVDWSLPEVVRGTEGAPGLDRVDVVQPALWAVMVSLAALWESYGVRPAAVVGHSQGEIAAACVAGALSLDDGARVVALRSRALVALAGRGGMVSVAADRETAEALAAPWAGRISVAALNGPSSTVLSGDAEALDELVARAGTGTVRVRRVDVDYASHSAQVEEIQAELAEVLAPVTPVQARVPFLSSVTAEWLRGEELDGGYWYRNLRGTVRLDEVIRLLGERGGHQFIEVGPHPVLLPSLPEGGVGTLRRTDGGLDRFLRSLAEAHARGVEADWSAAFPGARTTALPTYPFQRTRYWPRPGAPGEQQADPAERAFWAAVDRADLPALAEEIGAADPARTALEGALPALRHWHRTRRTRAELASWAYRVTWSPLAAPPTGTRLSGRWLLLSDASPGTAGTTDVEGALTAAGADTLVLRTGEPTRESLAALLTEAAAGGPVAGVVACPASATELLALVQALDEVGVSGRLWCLTRGAVSVSAASGEVPDPVLAQVWGFGRVVALERPLAWGGLVDLPPEGADAGLLAAVLSGATGEDQVALRGGRLLGRRLVRAGTAVTPPAESAAPGAGWRVSSGPVLVTGGTGALGAGVARWLAGRGAEHLVLAGRRGASAPGAEELVRELGALGVRVDVVACDVSDRGSVAALLAEFVFSAVFHVAGVVDDGVVGSLSAERFAGVWGPKAGGAELLDELTRGMDLSAFVVFSSFAGAVGGAGQGNYAAANAQVDALVERRRAEGLPGLSLGWGSWAGGGLATGSEAVTERLKRGGMRPMDPALALTALGAALDREETHLVVAGVDWERFADSFLTGRPSPLLGELPEVQALMAARAAEEDQGSALAHRLRDLAPADRESALLDLVRAQAAAVLGHSTPASVAGTKAFRDAGFDSLTAVELRNRLGAATGLSLSATLVFDHPTPAALAAHLAAELGTGAESGFEEAFDQVERQLRGLGAGSAEHTRIMLRMQALVAAWRDGPGEESAAEEPAAEGFDTADDDELFGLIGEKFGIS</sequence>
<reference evidence="12 13" key="1">
    <citation type="submission" date="2015-01" db="EMBL/GenBank/DDBJ databases">
        <title>Enhanced salinomycin production by adjusting the supply of polyketide extender units in Streptomyce albus DSM 41398.</title>
        <authorList>
            <person name="Lu C."/>
        </authorList>
    </citation>
    <scope>NUCLEOTIDE SEQUENCE [LARGE SCALE GENOMIC DNA]</scope>
    <source>
        <strain evidence="13">ATCC 21838 / DSM 41398 / FERM P-419 / JCM 4703 / NBRC 107858</strain>
    </source>
</reference>
<dbReference type="Pfam" id="PF18369">
    <property type="entry name" value="PKS_DE"/>
    <property type="match status" value="1"/>
</dbReference>
<feature type="compositionally biased region" description="Acidic residues" evidence="9">
    <location>
        <begin position="1584"/>
        <end position="1598"/>
    </location>
</feature>
<keyword evidence="8" id="KW-0175">Coiled coil</keyword>
<dbReference type="InterPro" id="IPR006162">
    <property type="entry name" value="Ppantetheine_attach_site"/>
</dbReference>
<dbReference type="Pfam" id="PF16197">
    <property type="entry name" value="KAsynt_C_assoc"/>
    <property type="match status" value="1"/>
</dbReference>
<dbReference type="Pfam" id="PF02801">
    <property type="entry name" value="Ketoacyl-synt_C"/>
    <property type="match status" value="1"/>
</dbReference>
<dbReference type="NCBIfam" id="NF045894">
    <property type="entry name" value="PKS_plus_SDR"/>
    <property type="match status" value="1"/>
</dbReference>
<dbReference type="InterPro" id="IPR036291">
    <property type="entry name" value="NAD(P)-bd_dom_sf"/>
</dbReference>
<dbReference type="InterPro" id="IPR016035">
    <property type="entry name" value="Acyl_Trfase/lysoPLipase"/>
</dbReference>
<dbReference type="InterPro" id="IPR009081">
    <property type="entry name" value="PP-bd_ACP"/>
</dbReference>
<dbReference type="Pfam" id="PF00109">
    <property type="entry name" value="ketoacyl-synt"/>
    <property type="match status" value="1"/>
</dbReference>
<dbReference type="InterPro" id="IPR036736">
    <property type="entry name" value="ACP-like_sf"/>
</dbReference>
<feature type="domain" description="Carrier" evidence="10">
    <location>
        <begin position="1458"/>
        <end position="1533"/>
    </location>
</feature>
<dbReference type="SUPFAM" id="SSF51735">
    <property type="entry name" value="NAD(P)-binding Rossmann-fold domains"/>
    <property type="match status" value="2"/>
</dbReference>
<evidence type="ECO:0000256" key="2">
    <source>
        <dbReference type="ARBA" id="ARBA00022450"/>
    </source>
</evidence>
<keyword evidence="2" id="KW-0596">Phosphopantetheine</keyword>
<evidence type="ECO:0000256" key="6">
    <source>
        <dbReference type="ARBA" id="ARBA00023268"/>
    </source>
</evidence>
<dbReference type="Gene3D" id="3.30.70.3290">
    <property type="match status" value="1"/>
</dbReference>
<dbReference type="SMART" id="SM00823">
    <property type="entry name" value="PKS_PP"/>
    <property type="match status" value="1"/>
</dbReference>
<dbReference type="SUPFAM" id="SSF52151">
    <property type="entry name" value="FabD/lysophospholipase-like"/>
    <property type="match status" value="1"/>
</dbReference>
<dbReference type="InterPro" id="IPR016039">
    <property type="entry name" value="Thiolase-like"/>
</dbReference>
<dbReference type="FunFam" id="1.10.1200.10:FF:000007">
    <property type="entry name" value="Probable polyketide synthase pks17"/>
    <property type="match status" value="1"/>
</dbReference>
<evidence type="ECO:0000259" key="10">
    <source>
        <dbReference type="PROSITE" id="PS50075"/>
    </source>
</evidence>
<evidence type="ECO:0000256" key="7">
    <source>
        <dbReference type="ARBA" id="ARBA00023315"/>
    </source>
</evidence>
<keyword evidence="5" id="KW-0045">Antibiotic biosynthesis</keyword>
<dbReference type="Proteomes" id="UP000031523">
    <property type="component" value="Chromosome"/>
</dbReference>
<evidence type="ECO:0000313" key="12">
    <source>
        <dbReference type="EMBL" id="AJE81266.1"/>
    </source>
</evidence>
<dbReference type="CDD" id="cd08952">
    <property type="entry name" value="KR_1_SDR_x"/>
    <property type="match status" value="1"/>
</dbReference>
<dbReference type="Gene3D" id="6.10.140.1830">
    <property type="match status" value="1"/>
</dbReference>
<dbReference type="GO" id="GO:0004312">
    <property type="term" value="F:fatty acid synthase activity"/>
    <property type="evidence" value="ECO:0007669"/>
    <property type="project" value="TreeGrafter"/>
</dbReference>
<dbReference type="Pfam" id="PF08990">
    <property type="entry name" value="Docking"/>
    <property type="match status" value="1"/>
</dbReference>
<dbReference type="Gene3D" id="1.10.1200.10">
    <property type="entry name" value="ACP-like"/>
    <property type="match status" value="1"/>
</dbReference>
<dbReference type="InterPro" id="IPR014031">
    <property type="entry name" value="Ketoacyl_synth_C"/>
</dbReference>
<dbReference type="KEGG" id="sals:SLNWT_0890"/>
<dbReference type="Gene3D" id="3.40.47.10">
    <property type="match status" value="1"/>
</dbReference>
<dbReference type="InterPro" id="IPR020841">
    <property type="entry name" value="PKS_Beta-ketoAc_synthase_dom"/>
</dbReference>
<evidence type="ECO:0000256" key="8">
    <source>
        <dbReference type="SAM" id="Coils"/>
    </source>
</evidence>
<comment type="cofactor">
    <cofactor evidence="1">
        <name>pantetheine 4'-phosphate</name>
        <dbReference type="ChEBI" id="CHEBI:47942"/>
    </cofactor>
</comment>
<dbReference type="InterPro" id="IPR016036">
    <property type="entry name" value="Malonyl_transacylase_ACP-bd"/>
</dbReference>
<evidence type="ECO:0000256" key="1">
    <source>
        <dbReference type="ARBA" id="ARBA00001957"/>
    </source>
</evidence>
<dbReference type="InterPro" id="IPR001227">
    <property type="entry name" value="Ac_transferase_dom_sf"/>
</dbReference>
<feature type="coiled-coil region" evidence="8">
    <location>
        <begin position="10"/>
        <end position="40"/>
    </location>
</feature>
<dbReference type="InterPro" id="IPR018201">
    <property type="entry name" value="Ketoacyl_synth_AS"/>
</dbReference>
<dbReference type="GO" id="GO:0004315">
    <property type="term" value="F:3-oxoacyl-[acyl-carrier-protein] synthase activity"/>
    <property type="evidence" value="ECO:0007669"/>
    <property type="project" value="InterPro"/>
</dbReference>
<dbReference type="InterPro" id="IPR015083">
    <property type="entry name" value="NorB/c/GfsB-D-like_docking"/>
</dbReference>
<dbReference type="Gene3D" id="3.40.366.10">
    <property type="entry name" value="Malonyl-Coenzyme A Acyl Carrier Protein, domain 2"/>
    <property type="match status" value="1"/>
</dbReference>
<evidence type="ECO:0000256" key="4">
    <source>
        <dbReference type="ARBA" id="ARBA00022679"/>
    </source>
</evidence>
<feature type="region of interest" description="Disordered" evidence="9">
    <location>
        <begin position="1578"/>
        <end position="1598"/>
    </location>
</feature>
<dbReference type="Gene3D" id="3.40.50.720">
    <property type="entry name" value="NAD(P)-binding Rossmann-like Domain"/>
    <property type="match status" value="1"/>
</dbReference>
<proteinExistence type="predicted"/>
<dbReference type="SMART" id="SM00827">
    <property type="entry name" value="PKS_AT"/>
    <property type="match status" value="1"/>
</dbReference>
<accession>A0A0B5ER70</accession>
<dbReference type="Pfam" id="PF00698">
    <property type="entry name" value="Acyl_transf_1"/>
    <property type="match status" value="1"/>
</dbReference>
<gene>
    <name evidence="12" type="ORF">SLNWT_0890</name>
</gene>
<dbReference type="SUPFAM" id="SSF55048">
    <property type="entry name" value="Probable ACP-binding domain of malonyl-CoA ACP transacylase"/>
    <property type="match status" value="1"/>
</dbReference>
<keyword evidence="4" id="KW-0808">Transferase</keyword>
<evidence type="ECO:0000256" key="9">
    <source>
        <dbReference type="SAM" id="MobiDB-lite"/>
    </source>
</evidence>
<dbReference type="InterPro" id="IPR032821">
    <property type="entry name" value="PKS_assoc"/>
</dbReference>
<dbReference type="PROSITE" id="PS52004">
    <property type="entry name" value="KS3_2"/>
    <property type="match status" value="1"/>
</dbReference>
<name>A0A0B5ER70_STRA4</name>
<dbReference type="PROSITE" id="PS00606">
    <property type="entry name" value="KS3_1"/>
    <property type="match status" value="1"/>
</dbReference>
<dbReference type="PROSITE" id="PS00012">
    <property type="entry name" value="PHOSPHOPANTETHEINE"/>
    <property type="match status" value="1"/>
</dbReference>
<dbReference type="GO" id="GO:0006633">
    <property type="term" value="P:fatty acid biosynthetic process"/>
    <property type="evidence" value="ECO:0007669"/>
    <property type="project" value="InterPro"/>
</dbReference>
<dbReference type="InterPro" id="IPR057326">
    <property type="entry name" value="KR_dom"/>
</dbReference>
<dbReference type="Pfam" id="PF08659">
    <property type="entry name" value="KR"/>
    <property type="match status" value="1"/>
</dbReference>
<dbReference type="InterPro" id="IPR041618">
    <property type="entry name" value="PKS_DE"/>
</dbReference>
<keyword evidence="6" id="KW-0511">Multifunctional enzyme</keyword>
<evidence type="ECO:0000313" key="13">
    <source>
        <dbReference type="Proteomes" id="UP000031523"/>
    </source>
</evidence>
<dbReference type="InterPro" id="IPR013968">
    <property type="entry name" value="PKS_KR"/>
</dbReference>
<evidence type="ECO:0000256" key="3">
    <source>
        <dbReference type="ARBA" id="ARBA00022553"/>
    </source>
</evidence>
<dbReference type="Pfam" id="PF00550">
    <property type="entry name" value="PP-binding"/>
    <property type="match status" value="1"/>
</dbReference>
<dbReference type="InterPro" id="IPR020806">
    <property type="entry name" value="PKS_PP-bd"/>
</dbReference>
<dbReference type="InterPro" id="IPR014030">
    <property type="entry name" value="Ketoacyl_synth_N"/>
</dbReference>
<dbReference type="FunFam" id="3.40.366.10:FF:000002">
    <property type="entry name" value="Probable polyketide synthase 2"/>
    <property type="match status" value="1"/>
</dbReference>
<dbReference type="CDD" id="cd00833">
    <property type="entry name" value="PKS"/>
    <property type="match status" value="1"/>
</dbReference>
<dbReference type="GO" id="GO:0031177">
    <property type="term" value="F:phosphopantetheine binding"/>
    <property type="evidence" value="ECO:0007669"/>
    <property type="project" value="InterPro"/>
</dbReference>
<feature type="domain" description="Ketosynthase family 3 (KS3)" evidence="11">
    <location>
        <begin position="39"/>
        <end position="465"/>
    </location>
</feature>
<dbReference type="SUPFAM" id="SSF47336">
    <property type="entry name" value="ACP-like"/>
    <property type="match status" value="1"/>
</dbReference>
<dbReference type="SMART" id="SM00822">
    <property type="entry name" value="PKS_KR"/>
    <property type="match status" value="1"/>
</dbReference>
<dbReference type="EMBL" id="CP010519">
    <property type="protein sequence ID" value="AJE81266.1"/>
    <property type="molecule type" value="Genomic_DNA"/>
</dbReference>
<dbReference type="GO" id="GO:0033068">
    <property type="term" value="P:macrolide biosynthetic process"/>
    <property type="evidence" value="ECO:0007669"/>
    <property type="project" value="UniProtKB-ARBA"/>
</dbReference>